<dbReference type="InterPro" id="IPR001633">
    <property type="entry name" value="EAL_dom"/>
</dbReference>
<organism evidence="2 3">
    <name type="scientific">Micavibrio aeruginosavorus</name>
    <dbReference type="NCBI Taxonomy" id="349221"/>
    <lineage>
        <taxon>Bacteria</taxon>
        <taxon>Pseudomonadati</taxon>
        <taxon>Bdellovibrionota</taxon>
        <taxon>Bdellovibrionia</taxon>
        <taxon>Bdellovibrionales</taxon>
        <taxon>Pseudobdellovibrionaceae</taxon>
        <taxon>Micavibrio</taxon>
    </lineage>
</organism>
<dbReference type="Proteomes" id="UP000249739">
    <property type="component" value="Unassembled WGS sequence"/>
</dbReference>
<dbReference type="EMBL" id="QFOT01000051">
    <property type="protein sequence ID" value="PZP55780.1"/>
    <property type="molecule type" value="Genomic_DNA"/>
</dbReference>
<feature type="domain" description="EAL" evidence="1">
    <location>
        <begin position="9"/>
        <end position="265"/>
    </location>
</feature>
<dbReference type="CDD" id="cd01948">
    <property type="entry name" value="EAL"/>
    <property type="match status" value="1"/>
</dbReference>
<accession>A0A2W5FPK8</accession>
<sequence length="276" mass="30812">MSILPIPVDFNYSLAFKEALSNGQICLNYQPIIDLNTGRVQGYEALMRWTHPSFGSISPGIFIPALVESGLIVEASKWALRESCRALKRIEGRIGQVKNLYMSVNFTASDFAEESFLDDLYQIISASDVLPTQIQLEITEELLMSQPDNARKTLELCRKAGLKIAVDDFGTGKASLEFLQNFPIDTVKLDRVFIRGMTSHPEKLDEAKPVLSIAQKRHLTMTAEGIETQEEAFLLKQLGCNTAQGYYFAKPLPEKDITELLLGNSGFSRKLEPVFA</sequence>
<comment type="caution">
    <text evidence="2">The sequence shown here is derived from an EMBL/GenBank/DDBJ whole genome shotgun (WGS) entry which is preliminary data.</text>
</comment>
<dbReference type="AlphaFoldDB" id="A0A2W5FPK8"/>
<dbReference type="InterPro" id="IPR035919">
    <property type="entry name" value="EAL_sf"/>
</dbReference>
<protein>
    <recommendedName>
        <fullName evidence="1">EAL domain-containing protein</fullName>
    </recommendedName>
</protein>
<gene>
    <name evidence="2" type="ORF">DI586_05825</name>
</gene>
<dbReference type="InterPro" id="IPR050706">
    <property type="entry name" value="Cyclic-di-GMP_PDE-like"/>
</dbReference>
<dbReference type="GO" id="GO:0071111">
    <property type="term" value="F:cyclic-guanylate-specific phosphodiesterase activity"/>
    <property type="evidence" value="ECO:0007669"/>
    <property type="project" value="InterPro"/>
</dbReference>
<reference evidence="2 3" key="1">
    <citation type="submission" date="2017-08" db="EMBL/GenBank/DDBJ databases">
        <title>Infants hospitalized years apart are colonized by the same room-sourced microbial strains.</title>
        <authorList>
            <person name="Brooks B."/>
            <person name="Olm M.R."/>
            <person name="Firek B.A."/>
            <person name="Baker R."/>
            <person name="Thomas B.C."/>
            <person name="Morowitz M.J."/>
            <person name="Banfield J.F."/>
        </authorList>
    </citation>
    <scope>NUCLEOTIDE SEQUENCE [LARGE SCALE GENOMIC DNA]</scope>
    <source>
        <strain evidence="2">S2_006_000_R2_64</strain>
    </source>
</reference>
<evidence type="ECO:0000259" key="1">
    <source>
        <dbReference type="PROSITE" id="PS50883"/>
    </source>
</evidence>
<name>A0A2W5FPK8_9BACT</name>
<proteinExistence type="predicted"/>
<evidence type="ECO:0000313" key="3">
    <source>
        <dbReference type="Proteomes" id="UP000249739"/>
    </source>
</evidence>
<dbReference type="PROSITE" id="PS50883">
    <property type="entry name" value="EAL"/>
    <property type="match status" value="1"/>
</dbReference>
<dbReference type="SMART" id="SM00052">
    <property type="entry name" value="EAL"/>
    <property type="match status" value="1"/>
</dbReference>
<dbReference type="PANTHER" id="PTHR33121">
    <property type="entry name" value="CYCLIC DI-GMP PHOSPHODIESTERASE PDEF"/>
    <property type="match status" value="1"/>
</dbReference>
<dbReference type="Gene3D" id="3.20.20.450">
    <property type="entry name" value="EAL domain"/>
    <property type="match status" value="1"/>
</dbReference>
<dbReference type="SUPFAM" id="SSF141868">
    <property type="entry name" value="EAL domain-like"/>
    <property type="match status" value="1"/>
</dbReference>
<evidence type="ECO:0000313" key="2">
    <source>
        <dbReference type="EMBL" id="PZP55780.1"/>
    </source>
</evidence>
<dbReference type="Pfam" id="PF00563">
    <property type="entry name" value="EAL"/>
    <property type="match status" value="1"/>
</dbReference>
<dbReference type="PANTHER" id="PTHR33121:SF70">
    <property type="entry name" value="SIGNALING PROTEIN YKOW"/>
    <property type="match status" value="1"/>
</dbReference>